<protein>
    <recommendedName>
        <fullName evidence="3">Phage protein</fullName>
    </recommendedName>
</protein>
<keyword evidence="2" id="KW-1185">Reference proteome</keyword>
<dbReference type="Proteomes" id="UP000682951">
    <property type="component" value="Unassembled WGS sequence"/>
</dbReference>
<proteinExistence type="predicted"/>
<organism evidence="1 2">
    <name type="scientific">Campylobacter anatolicus</name>
    <dbReference type="NCBI Taxonomy" id="2829105"/>
    <lineage>
        <taxon>Bacteria</taxon>
        <taxon>Pseudomonadati</taxon>
        <taxon>Campylobacterota</taxon>
        <taxon>Epsilonproteobacteria</taxon>
        <taxon>Campylobacterales</taxon>
        <taxon>Campylobacteraceae</taxon>
        <taxon>Campylobacter</taxon>
    </lineage>
</organism>
<accession>A0ABS5HJ49</accession>
<dbReference type="EMBL" id="JAGSSW010000006">
    <property type="protein sequence ID" value="MBR8464283.1"/>
    <property type="molecule type" value="Genomic_DNA"/>
</dbReference>
<evidence type="ECO:0000313" key="1">
    <source>
        <dbReference type="EMBL" id="MBR8464283.1"/>
    </source>
</evidence>
<comment type="caution">
    <text evidence="1">The sequence shown here is derived from an EMBL/GenBank/DDBJ whole genome shotgun (WGS) entry which is preliminary data.</text>
</comment>
<evidence type="ECO:0008006" key="3">
    <source>
        <dbReference type="Google" id="ProtNLM"/>
    </source>
</evidence>
<dbReference type="RefSeq" id="WP_212139798.1">
    <property type="nucleotide sequence ID" value="NZ_JAGSSW010000006.1"/>
</dbReference>
<name>A0ABS5HJ49_9BACT</name>
<gene>
    <name evidence="1" type="ORF">KDD93_06875</name>
</gene>
<reference evidence="1 2" key="1">
    <citation type="submission" date="2021-04" db="EMBL/GenBank/DDBJ databases">
        <title>Molecular and phenotypic characterization and identification of bacterial isolates recovered from the Anatolian ground squirrels (Spermophilus xanthoprymnus) and which have the potential to form a new species in the Campylobacter genus.</title>
        <authorList>
            <person name="Aydin F."/>
            <person name="Abay S."/>
            <person name="Kayman T."/>
            <person name="Karakaya E."/>
            <person name="Mustak H.K."/>
            <person name="Mustak I.B."/>
            <person name="Bilgin N."/>
            <person name="Duzler A."/>
            <person name="Sahin O."/>
            <person name="Guran O."/>
            <person name="Saticioglu I.B."/>
        </authorList>
    </citation>
    <scope>NUCLEOTIDE SEQUENCE [LARGE SCALE GENOMIC DNA]</scope>
    <source>
        <strain evidence="2">faydin-G24</strain>
    </source>
</reference>
<evidence type="ECO:0000313" key="2">
    <source>
        <dbReference type="Proteomes" id="UP000682951"/>
    </source>
</evidence>
<sequence>MINVNELIKDPDFSQILSTDNGVKFNAVIQYLSNDEMAVLPEGQRFIPHIRIDTDYPLKIGEVVIYKGVKYRVKFMQEWDEYGYTNYTGVRYDGLESDDSEGFKIT</sequence>